<dbReference type="InterPro" id="IPR011993">
    <property type="entry name" value="PH-like_dom_sf"/>
</dbReference>
<comment type="subcellular location">
    <subcellularLocation>
        <location evidence="1">Cytoplasm</location>
        <location evidence="1">Cytoskeleton</location>
    </subcellularLocation>
</comment>
<evidence type="ECO:0000256" key="8">
    <source>
        <dbReference type="SAM" id="MobiDB-lite"/>
    </source>
</evidence>
<feature type="region of interest" description="Disordered" evidence="8">
    <location>
        <begin position="573"/>
        <end position="628"/>
    </location>
</feature>
<dbReference type="FunFam" id="2.30.29.30:FF:000133">
    <property type="entry name" value="myosin phosphatase Rho-interacting protein isoform X1"/>
    <property type="match status" value="1"/>
</dbReference>
<feature type="coiled-coil region" evidence="7">
    <location>
        <begin position="1432"/>
        <end position="1459"/>
    </location>
</feature>
<feature type="compositionally biased region" description="Basic and acidic residues" evidence="8">
    <location>
        <begin position="253"/>
        <end position="263"/>
    </location>
</feature>
<evidence type="ECO:0000313" key="10">
    <source>
        <dbReference type="EMBL" id="KAK2829577.1"/>
    </source>
</evidence>
<accession>A0AA88M3C3</accession>
<evidence type="ECO:0000256" key="6">
    <source>
        <dbReference type="ARBA" id="ARBA00023212"/>
    </source>
</evidence>
<dbReference type="PROSITE" id="PS50003">
    <property type="entry name" value="PH_DOMAIN"/>
    <property type="match status" value="2"/>
</dbReference>
<dbReference type="SUPFAM" id="SSF50729">
    <property type="entry name" value="PH domain-like"/>
    <property type="match status" value="2"/>
</dbReference>
<keyword evidence="6" id="KW-0206">Cytoskeleton</keyword>
<evidence type="ECO:0000259" key="9">
    <source>
        <dbReference type="PROSITE" id="PS50003"/>
    </source>
</evidence>
<dbReference type="Gene3D" id="2.30.29.30">
    <property type="entry name" value="Pleckstrin-homology domain (PH domain)/Phosphotyrosine-binding domain (PTB)"/>
    <property type="match status" value="2"/>
</dbReference>
<feature type="coiled-coil region" evidence="7">
    <location>
        <begin position="900"/>
        <end position="927"/>
    </location>
</feature>
<feature type="coiled-coil region" evidence="7">
    <location>
        <begin position="1643"/>
        <end position="1684"/>
    </location>
</feature>
<evidence type="ECO:0000256" key="5">
    <source>
        <dbReference type="ARBA" id="ARBA00023203"/>
    </source>
</evidence>
<dbReference type="PANTHER" id="PTHR17271:SF1">
    <property type="entry name" value="PROTEIN OUTSPREAD"/>
    <property type="match status" value="1"/>
</dbReference>
<dbReference type="GO" id="GO:0051015">
    <property type="term" value="F:actin filament binding"/>
    <property type="evidence" value="ECO:0007669"/>
    <property type="project" value="TreeGrafter"/>
</dbReference>
<sequence>MFNPKENRCRRFQANIFNRRKCQNCFRTLDSHTLSESDLHAAKPVKAGWLLLAPEGIDFLNPARKNRKWQRRYFILYEHGLLHYALDEMPGTLPQGSVNMSQCSAVQDASSQTNFCNSLRLSFSDRDYYIRAENAENITGWQENLLVHSNAVKTNHKKRRLESLVYTHNVKKHTLPDRTKVSESSSTKKRSPELSTGSVYSKSINESVYCGDLNTRVGAEATNVNRCDGEDTSGSDMGGVEVGCPIPSSPEVGLREDPQELNEKGGVCSSSRMSHASSPNTSFISSYLCSTLSHLPSHFSTNATKRREGIDSGYSSLEKTRADAEDAQTGPDQDYRRSQVISQFEQENEMHMPAIELCSSSSISTCYAAECDEDERTNRSRTRVFARGHGESGVCASKCRRSKSLERSLAEHTNTPDLINFKKGWMTRLGEDGKWRKHWFVLTNQALRFYRDSVAEEAADVDGEINLSTCYDITDFPMQKKYGFQIHTKDGVFTLCAMTHGIRRNWIQAVMKNIQTSVAPDVTCSLPPKVPMDMASKPPCSEEEKRSSVVERRREGRYKTFDWAEFNHMRTKRETLSRQSEIDSEFVSEDSVPPAPAPSPEEPVASSVTVSHTATAQDSHYTKPADSSPLMVRSSILADKPADQKNAEVDGVDVFNDLSSNTQMGEKKEIYLYTIPAPATFSSRSVQTERQWELELQTLHSELKAMYERSEREARDYKLSEAHLQTDLSGSLDLLHETETKLQKAEGILRERESALKELQSSLDEVSGRLKATEEAQALKDARVQRHLRLLEESQERERRSLHDSLEHAEKRGKELEERLMQTEAMLQKMPTGGMVEQLERKCQELQNQLDESDSEMSRLQARLRNEETLYYDMEHNYEQVCEELEFVRGKLQNCEWVCEERFRIQLEQQQEKLNRKEQELQELLLKMGCSGVTVEVTGIFQPHAFNQHLQVGPCKGEKVENFGFVDLKKQPVAQGDESEQVISVIQALESKLCDTEERLQEITLQLRQQQQKLGDEVNAEKVDQWRVQIPNESFGPGARNDSPNGKHCRIIQETIATNTKVNLGTSKLLNVDLQDVLQDNGMSPEKILSQGLTSRMLSLEALVIQRMASALEHPSKRLLEGLLELQFQTKALRGVCDGRLDGPVMRNYSQLFSYYQEMGEAGCLLDEREIYSMCMKAELAYLTYTNHLHNTKEEHGSQAFKVPFCLGSGVTPLNAKEETISKTGLWLSDVSLPELVPCKPESKNEKEGCCPVDMDKDSLVVELQAQACSLQALSKQLHPLDEEDDLGLSGISPVLFRTVLFQAILAYVTCKLHVALRHKVRLLQDQQEQAACQCRRLEAMLQEQNESYEEKLREDRVVIEVAELARISAETDTQIKGQEVQQLEAEFNKKLQDLQQFHELEMRRLHGYYTENQSQTVTLTESINGEEILSVTAMKERISELELQVRCLEDELRRGDGNALRKAYEQELETLKVTCELGFSSMEQSHQRVIEEMQRQHLIEVEQLLEEKERVLQEETNATLAAIEAMRKAHKEELEKSQKVQQRGAGTDIIKLRAQFKDELDLLHRELEVLSEQYSQKCLENANLNRAIETERQALSSVERENQKLHKRNQELNEHLVVELSQMQSCVNGGIEQMELSQGKDVIQLEVALRVKESELKCLKQEISSLKEELQAANRHCKKLLNELSVSGARSPALFKCSAETCRQRSQSYDVMKSRSNPDFLKNQTKPNQPTRSKSLREHLSVQERMKLFESGRK</sequence>
<evidence type="ECO:0000256" key="4">
    <source>
        <dbReference type="ARBA" id="ARBA00023054"/>
    </source>
</evidence>
<dbReference type="GO" id="GO:0015629">
    <property type="term" value="C:actin cytoskeleton"/>
    <property type="evidence" value="ECO:0007669"/>
    <property type="project" value="UniProtKB-ARBA"/>
</dbReference>
<comment type="caution">
    <text evidence="10">The sequence shown here is derived from an EMBL/GenBank/DDBJ whole genome shotgun (WGS) entry which is preliminary data.</text>
</comment>
<dbReference type="InterPro" id="IPR001849">
    <property type="entry name" value="PH_domain"/>
</dbReference>
<dbReference type="Pfam" id="PF00169">
    <property type="entry name" value="PH"/>
    <property type="match status" value="2"/>
</dbReference>
<feature type="compositionally biased region" description="Polar residues" evidence="8">
    <location>
        <begin position="1714"/>
        <end position="1734"/>
    </location>
</feature>
<evidence type="ECO:0000256" key="1">
    <source>
        <dbReference type="ARBA" id="ARBA00004245"/>
    </source>
</evidence>
<dbReference type="InterPro" id="IPR052223">
    <property type="entry name" value="Actin_Cytoskeleton_Reg"/>
</dbReference>
<feature type="region of interest" description="Disordered" evidence="8">
    <location>
        <begin position="172"/>
        <end position="197"/>
    </location>
</feature>
<feature type="region of interest" description="Disordered" evidence="8">
    <location>
        <begin position="303"/>
        <end position="336"/>
    </location>
</feature>
<feature type="compositionally biased region" description="Low complexity" evidence="8">
    <location>
        <begin position="602"/>
        <end position="611"/>
    </location>
</feature>
<gene>
    <name evidence="10" type="ORF">Q7C36_017567</name>
</gene>
<feature type="domain" description="PH" evidence="9">
    <location>
        <begin position="419"/>
        <end position="515"/>
    </location>
</feature>
<dbReference type="PANTHER" id="PTHR17271">
    <property type="entry name" value="PLECKSTRIN HOMOLOGY PH DOMAIN-CONTAINING PROTEIN"/>
    <property type="match status" value="1"/>
</dbReference>
<feature type="coiled-coil region" evidence="7">
    <location>
        <begin position="1495"/>
        <end position="1616"/>
    </location>
</feature>
<feature type="region of interest" description="Disordered" evidence="8">
    <location>
        <begin position="250"/>
        <end position="278"/>
    </location>
</feature>
<organism evidence="10 11">
    <name type="scientific">Tachysurus vachellii</name>
    <name type="common">Darkbarbel catfish</name>
    <name type="synonym">Pelteobagrus vachellii</name>
    <dbReference type="NCBI Taxonomy" id="175792"/>
    <lineage>
        <taxon>Eukaryota</taxon>
        <taxon>Metazoa</taxon>
        <taxon>Chordata</taxon>
        <taxon>Craniata</taxon>
        <taxon>Vertebrata</taxon>
        <taxon>Euteleostomi</taxon>
        <taxon>Actinopterygii</taxon>
        <taxon>Neopterygii</taxon>
        <taxon>Teleostei</taxon>
        <taxon>Ostariophysi</taxon>
        <taxon>Siluriformes</taxon>
        <taxon>Bagridae</taxon>
        <taxon>Tachysurus</taxon>
    </lineage>
</organism>
<feature type="coiled-coil region" evidence="7">
    <location>
        <begin position="1321"/>
        <end position="1355"/>
    </location>
</feature>
<name>A0AA88M3C3_TACVA</name>
<evidence type="ECO:0000313" key="11">
    <source>
        <dbReference type="Proteomes" id="UP001187315"/>
    </source>
</evidence>
<feature type="region of interest" description="Disordered" evidence="8">
    <location>
        <begin position="794"/>
        <end position="813"/>
    </location>
</feature>
<reference evidence="10" key="1">
    <citation type="submission" date="2023-08" db="EMBL/GenBank/DDBJ databases">
        <title>Pelteobagrus vachellii genome.</title>
        <authorList>
            <person name="Liu H."/>
        </authorList>
    </citation>
    <scope>NUCLEOTIDE SEQUENCE</scope>
    <source>
        <strain evidence="10">PRFRI_2022a</strain>
        <tissue evidence="10">Muscle</tissue>
    </source>
</reference>
<keyword evidence="5" id="KW-0009">Actin-binding</keyword>
<evidence type="ECO:0000256" key="2">
    <source>
        <dbReference type="ARBA" id="ARBA00022490"/>
    </source>
</evidence>
<protein>
    <recommendedName>
        <fullName evidence="9">PH domain-containing protein</fullName>
    </recommendedName>
</protein>
<feature type="domain" description="PH" evidence="9">
    <location>
        <begin position="43"/>
        <end position="150"/>
    </location>
</feature>
<keyword evidence="3" id="KW-0597">Phosphoprotein</keyword>
<dbReference type="Proteomes" id="UP001187315">
    <property type="component" value="Unassembled WGS sequence"/>
</dbReference>
<keyword evidence="2" id="KW-0963">Cytoplasm</keyword>
<feature type="compositionally biased region" description="Basic and acidic residues" evidence="8">
    <location>
        <begin position="1736"/>
        <end position="1755"/>
    </location>
</feature>
<evidence type="ECO:0000256" key="3">
    <source>
        <dbReference type="ARBA" id="ARBA00022553"/>
    </source>
</evidence>
<dbReference type="EMBL" id="JAVHJS010000018">
    <property type="protein sequence ID" value="KAK2829577.1"/>
    <property type="molecule type" value="Genomic_DNA"/>
</dbReference>
<dbReference type="SMART" id="SM00233">
    <property type="entry name" value="PH"/>
    <property type="match status" value="2"/>
</dbReference>
<evidence type="ECO:0000256" key="7">
    <source>
        <dbReference type="SAM" id="Coils"/>
    </source>
</evidence>
<proteinExistence type="predicted"/>
<keyword evidence="11" id="KW-1185">Reference proteome</keyword>
<feature type="compositionally biased region" description="Polar residues" evidence="8">
    <location>
        <begin position="268"/>
        <end position="278"/>
    </location>
</feature>
<keyword evidence="4 7" id="KW-0175">Coiled coil</keyword>
<feature type="region of interest" description="Disordered" evidence="8">
    <location>
        <begin position="1714"/>
        <end position="1755"/>
    </location>
</feature>